<evidence type="ECO:0000256" key="4">
    <source>
        <dbReference type="ARBA" id="ARBA00022989"/>
    </source>
</evidence>
<evidence type="ECO:0000256" key="6">
    <source>
        <dbReference type="SAM" id="Phobius"/>
    </source>
</evidence>
<sequence length="419" mass="43313">MGRPALKEARPAADTAASHGAWLAVLAAGIAAAMHIWKLPGALAVVQHDLSLTLVQAGLLVGVIQAASIAGGLPVALAGEAFGLRRMLLLGLVLLSAGSVTGALAPDVVLLLASRALEGVGFLLAVVVAPALIRQVAPPRQLNMALTGWATFHGVASLIGLAAGAFFLQAAGWRPWWLAMAVLTLAPVPFILARVPADGAARAAQWRDSVCKVRRTVATVRPWLTGIVFACYTAQWMALLGFLPSIYQSSGLTGVWPGLLSAAVGGANAIGAAAAGPLLQWGTTERKIVFWTFLAMAATSWATFAVRWENLAGGFAVQLLLIVAFSAAGGLIPAALTRYSVTIAPPGGSVPAVLGLTQQVFNVGNFAGPMVVAALAAATGGWHATWWMTCGLSILGIALLPALSQPQYRDEHGRELERM</sequence>
<keyword evidence="3 6" id="KW-0812">Transmembrane</keyword>
<dbReference type="Proteomes" id="UP001165368">
    <property type="component" value="Unassembled WGS sequence"/>
</dbReference>
<feature type="domain" description="Major facilitator superfamily (MFS) profile" evidence="7">
    <location>
        <begin position="21"/>
        <end position="408"/>
    </location>
</feature>
<dbReference type="CDD" id="cd06174">
    <property type="entry name" value="MFS"/>
    <property type="match status" value="1"/>
</dbReference>
<feature type="transmembrane region" description="Helical" evidence="6">
    <location>
        <begin position="288"/>
        <end position="308"/>
    </location>
</feature>
<evidence type="ECO:0000313" key="8">
    <source>
        <dbReference type="EMBL" id="MCG2623187.1"/>
    </source>
</evidence>
<dbReference type="Pfam" id="PF07690">
    <property type="entry name" value="MFS_1"/>
    <property type="match status" value="1"/>
</dbReference>
<feature type="transmembrane region" description="Helical" evidence="6">
    <location>
        <begin position="384"/>
        <end position="404"/>
    </location>
</feature>
<dbReference type="InterPro" id="IPR011701">
    <property type="entry name" value="MFS"/>
</dbReference>
<keyword evidence="9" id="KW-1185">Reference proteome</keyword>
<feature type="transmembrane region" description="Helical" evidence="6">
    <location>
        <begin position="255"/>
        <end position="276"/>
    </location>
</feature>
<feature type="transmembrane region" description="Helical" evidence="6">
    <location>
        <begin position="223"/>
        <end position="243"/>
    </location>
</feature>
<feature type="transmembrane region" description="Helical" evidence="6">
    <location>
        <begin position="360"/>
        <end position="378"/>
    </location>
</feature>
<feature type="transmembrane region" description="Helical" evidence="6">
    <location>
        <begin position="176"/>
        <end position="197"/>
    </location>
</feature>
<comment type="caution">
    <text evidence="8">The sequence shown here is derived from an EMBL/GenBank/DDBJ whole genome shotgun (WGS) entry which is preliminary data.</text>
</comment>
<proteinExistence type="predicted"/>
<keyword evidence="5 6" id="KW-0472">Membrane</keyword>
<feature type="transmembrane region" description="Helical" evidence="6">
    <location>
        <begin position="57"/>
        <end position="77"/>
    </location>
</feature>
<dbReference type="InterPro" id="IPR050189">
    <property type="entry name" value="MFS_Efflux_Transporters"/>
</dbReference>
<evidence type="ECO:0000259" key="7">
    <source>
        <dbReference type="PROSITE" id="PS50850"/>
    </source>
</evidence>
<evidence type="ECO:0000256" key="3">
    <source>
        <dbReference type="ARBA" id="ARBA00022692"/>
    </source>
</evidence>
<dbReference type="SUPFAM" id="SSF103473">
    <property type="entry name" value="MFS general substrate transporter"/>
    <property type="match status" value="1"/>
</dbReference>
<keyword evidence="2" id="KW-1003">Cell membrane</keyword>
<gene>
    <name evidence="8" type="ORF">LVY72_14910</name>
</gene>
<organism evidence="8 9">
    <name type="scientific">Arthrobacter hankyongi</name>
    <dbReference type="NCBI Taxonomy" id="2904801"/>
    <lineage>
        <taxon>Bacteria</taxon>
        <taxon>Bacillati</taxon>
        <taxon>Actinomycetota</taxon>
        <taxon>Actinomycetes</taxon>
        <taxon>Micrococcales</taxon>
        <taxon>Micrococcaceae</taxon>
        <taxon>Arthrobacter</taxon>
    </lineage>
</organism>
<evidence type="ECO:0000313" key="9">
    <source>
        <dbReference type="Proteomes" id="UP001165368"/>
    </source>
</evidence>
<evidence type="ECO:0000256" key="1">
    <source>
        <dbReference type="ARBA" id="ARBA00004651"/>
    </source>
</evidence>
<feature type="transmembrane region" description="Helical" evidence="6">
    <location>
        <begin position="89"/>
        <end position="113"/>
    </location>
</feature>
<dbReference type="Gene3D" id="1.20.1250.20">
    <property type="entry name" value="MFS general substrate transporter like domains"/>
    <property type="match status" value="1"/>
</dbReference>
<evidence type="ECO:0000256" key="5">
    <source>
        <dbReference type="ARBA" id="ARBA00023136"/>
    </source>
</evidence>
<dbReference type="InterPro" id="IPR036259">
    <property type="entry name" value="MFS_trans_sf"/>
</dbReference>
<evidence type="ECO:0000256" key="2">
    <source>
        <dbReference type="ARBA" id="ARBA00022475"/>
    </source>
</evidence>
<dbReference type="PANTHER" id="PTHR43124:SF3">
    <property type="entry name" value="CHLORAMPHENICOL EFFLUX PUMP RV0191"/>
    <property type="match status" value="1"/>
</dbReference>
<feature type="transmembrane region" description="Helical" evidence="6">
    <location>
        <begin position="314"/>
        <end position="339"/>
    </location>
</feature>
<protein>
    <submittedName>
        <fullName evidence="8">MFS transporter</fullName>
    </submittedName>
</protein>
<dbReference type="EMBL" id="JAKLTQ010000011">
    <property type="protein sequence ID" value="MCG2623187.1"/>
    <property type="molecule type" value="Genomic_DNA"/>
</dbReference>
<reference evidence="8" key="1">
    <citation type="submission" date="2022-01" db="EMBL/GenBank/DDBJ databases">
        <authorList>
            <person name="Jo J.-H."/>
            <person name="Im W.-T."/>
        </authorList>
    </citation>
    <scope>NUCLEOTIDE SEQUENCE</scope>
    <source>
        <strain evidence="8">I2-34</strain>
    </source>
</reference>
<dbReference type="PANTHER" id="PTHR43124">
    <property type="entry name" value="PURINE EFFLUX PUMP PBUE"/>
    <property type="match status" value="1"/>
</dbReference>
<feature type="transmembrane region" description="Helical" evidence="6">
    <location>
        <begin position="149"/>
        <end position="170"/>
    </location>
</feature>
<dbReference type="PROSITE" id="PS50850">
    <property type="entry name" value="MFS"/>
    <property type="match status" value="1"/>
</dbReference>
<accession>A0ABS9L939</accession>
<dbReference type="InterPro" id="IPR020846">
    <property type="entry name" value="MFS_dom"/>
</dbReference>
<name>A0ABS9L939_9MICC</name>
<feature type="transmembrane region" description="Helical" evidence="6">
    <location>
        <begin position="20"/>
        <end position="37"/>
    </location>
</feature>
<keyword evidence="4 6" id="KW-1133">Transmembrane helix</keyword>
<dbReference type="RefSeq" id="WP_237822241.1">
    <property type="nucleotide sequence ID" value="NZ_JAKLTQ010000011.1"/>
</dbReference>
<feature type="transmembrane region" description="Helical" evidence="6">
    <location>
        <begin position="119"/>
        <end position="137"/>
    </location>
</feature>
<comment type="subcellular location">
    <subcellularLocation>
        <location evidence="1">Cell membrane</location>
        <topology evidence="1">Multi-pass membrane protein</topology>
    </subcellularLocation>
</comment>